<evidence type="ECO:0000256" key="4">
    <source>
        <dbReference type="RuleBase" id="RU003476"/>
    </source>
</evidence>
<dbReference type="InterPro" id="IPR000086">
    <property type="entry name" value="NUDIX_hydrolase_dom"/>
</dbReference>
<evidence type="ECO:0000256" key="2">
    <source>
        <dbReference type="ARBA" id="ARBA00005582"/>
    </source>
</evidence>
<dbReference type="PANTHER" id="PTHR43046">
    <property type="entry name" value="GDP-MANNOSE MANNOSYL HYDROLASE"/>
    <property type="match status" value="1"/>
</dbReference>
<protein>
    <submittedName>
        <fullName evidence="6">NUDIX domain-containing protein</fullName>
    </submittedName>
</protein>
<gene>
    <name evidence="6" type="ORF">ACFO60_12595</name>
</gene>
<dbReference type="InterPro" id="IPR020084">
    <property type="entry name" value="NUDIX_hydrolase_CS"/>
</dbReference>
<evidence type="ECO:0000256" key="3">
    <source>
        <dbReference type="ARBA" id="ARBA00022801"/>
    </source>
</evidence>
<dbReference type="PRINTS" id="PR00502">
    <property type="entry name" value="NUDIXFAMILY"/>
</dbReference>
<dbReference type="InterPro" id="IPR015797">
    <property type="entry name" value="NUDIX_hydrolase-like_dom_sf"/>
</dbReference>
<dbReference type="RefSeq" id="WP_380840244.1">
    <property type="nucleotide sequence ID" value="NZ_JBHSFP010000006.1"/>
</dbReference>
<comment type="caution">
    <text evidence="6">The sequence shown here is derived from an EMBL/GenBank/DDBJ whole genome shotgun (WGS) entry which is preliminary data.</text>
</comment>
<feature type="domain" description="Nudix hydrolase" evidence="5">
    <location>
        <begin position="26"/>
        <end position="152"/>
    </location>
</feature>
<proteinExistence type="inferred from homology"/>
<name>A0ABV9CH46_9ACTN</name>
<keyword evidence="3 4" id="KW-0378">Hydrolase</keyword>
<evidence type="ECO:0000256" key="1">
    <source>
        <dbReference type="ARBA" id="ARBA00001946"/>
    </source>
</evidence>
<comment type="similarity">
    <text evidence="2 4">Belongs to the Nudix hydrolase family.</text>
</comment>
<evidence type="ECO:0000259" key="5">
    <source>
        <dbReference type="PROSITE" id="PS51462"/>
    </source>
</evidence>
<evidence type="ECO:0000313" key="7">
    <source>
        <dbReference type="Proteomes" id="UP001596004"/>
    </source>
</evidence>
<keyword evidence="7" id="KW-1185">Reference proteome</keyword>
<sequence length="152" mass="17236">MRKLMVRAWRALRPVQWRVLWFTHAKFMVGVTGVVRDAEGRVLLVKHRFWPEGRQWGLPGGYAKKSETFEDTLVREVREETGLDIRVLGLTLLKSGYRLRAEVAFEAELIGGAIGLDSFEIIEAGWFAAHELPAGLREPHRLLINGFPSANA</sequence>
<dbReference type="Pfam" id="PF00293">
    <property type="entry name" value="NUDIX"/>
    <property type="match status" value="1"/>
</dbReference>
<dbReference type="PROSITE" id="PS00893">
    <property type="entry name" value="NUDIX_BOX"/>
    <property type="match status" value="1"/>
</dbReference>
<dbReference type="SUPFAM" id="SSF55811">
    <property type="entry name" value="Nudix"/>
    <property type="match status" value="1"/>
</dbReference>
<accession>A0ABV9CH46</accession>
<dbReference type="InterPro" id="IPR020476">
    <property type="entry name" value="Nudix_hydrolase"/>
</dbReference>
<dbReference type="Proteomes" id="UP001596004">
    <property type="component" value="Unassembled WGS sequence"/>
</dbReference>
<evidence type="ECO:0000313" key="6">
    <source>
        <dbReference type="EMBL" id="MFC4531608.1"/>
    </source>
</evidence>
<comment type="cofactor">
    <cofactor evidence="1">
        <name>Mg(2+)</name>
        <dbReference type="ChEBI" id="CHEBI:18420"/>
    </cofactor>
</comment>
<dbReference type="Gene3D" id="3.90.79.10">
    <property type="entry name" value="Nucleoside Triphosphate Pyrophosphohydrolase"/>
    <property type="match status" value="1"/>
</dbReference>
<dbReference type="PROSITE" id="PS51462">
    <property type="entry name" value="NUDIX"/>
    <property type="match status" value="1"/>
</dbReference>
<organism evidence="6 7">
    <name type="scientific">Sphaerisporangium dianthi</name>
    <dbReference type="NCBI Taxonomy" id="1436120"/>
    <lineage>
        <taxon>Bacteria</taxon>
        <taxon>Bacillati</taxon>
        <taxon>Actinomycetota</taxon>
        <taxon>Actinomycetes</taxon>
        <taxon>Streptosporangiales</taxon>
        <taxon>Streptosporangiaceae</taxon>
        <taxon>Sphaerisporangium</taxon>
    </lineage>
</organism>
<reference evidence="7" key="1">
    <citation type="journal article" date="2019" name="Int. J. Syst. Evol. Microbiol.">
        <title>The Global Catalogue of Microorganisms (GCM) 10K type strain sequencing project: providing services to taxonomists for standard genome sequencing and annotation.</title>
        <authorList>
            <consortium name="The Broad Institute Genomics Platform"/>
            <consortium name="The Broad Institute Genome Sequencing Center for Infectious Disease"/>
            <person name="Wu L."/>
            <person name="Ma J."/>
        </authorList>
    </citation>
    <scope>NUCLEOTIDE SEQUENCE [LARGE SCALE GENOMIC DNA]</scope>
    <source>
        <strain evidence="7">CGMCC 4.7132</strain>
    </source>
</reference>
<dbReference type="PANTHER" id="PTHR43046:SF16">
    <property type="entry name" value="ADP-RIBOSE PYROPHOSPHATASE YJHB-RELATED"/>
    <property type="match status" value="1"/>
</dbReference>
<dbReference type="EMBL" id="JBHSFP010000006">
    <property type="protein sequence ID" value="MFC4531608.1"/>
    <property type="molecule type" value="Genomic_DNA"/>
</dbReference>